<evidence type="ECO:0000313" key="3">
    <source>
        <dbReference type="Proteomes" id="UP000828924"/>
    </source>
</evidence>
<organism evidence="2 3">
    <name type="scientific">Streptomyces formicae</name>
    <dbReference type="NCBI Taxonomy" id="1616117"/>
    <lineage>
        <taxon>Bacteria</taxon>
        <taxon>Bacillati</taxon>
        <taxon>Actinomycetota</taxon>
        <taxon>Actinomycetes</taxon>
        <taxon>Kitasatosporales</taxon>
        <taxon>Streptomycetaceae</taxon>
        <taxon>Streptomyces</taxon>
    </lineage>
</organism>
<feature type="transmembrane region" description="Helical" evidence="1">
    <location>
        <begin position="29"/>
        <end position="46"/>
    </location>
</feature>
<evidence type="ECO:0000256" key="1">
    <source>
        <dbReference type="SAM" id="Phobius"/>
    </source>
</evidence>
<dbReference type="EMBL" id="CP071872">
    <property type="protein sequence ID" value="UNM11748.1"/>
    <property type="molecule type" value="Genomic_DNA"/>
</dbReference>
<protein>
    <submittedName>
        <fullName evidence="2">DUF3093 domain-containing protein</fullName>
    </submittedName>
</protein>
<reference evidence="2 3" key="1">
    <citation type="submission" date="2021-03" db="EMBL/GenBank/DDBJ databases">
        <title>Complete genome of Streptomyces formicae strain 1H-GS9 (DSM 100524).</title>
        <authorList>
            <person name="Atanasov K.E."/>
            <person name="Altabella T."/>
            <person name="Ferrer A."/>
        </authorList>
    </citation>
    <scope>NUCLEOTIDE SEQUENCE [LARGE SCALE GENOMIC DNA]</scope>
    <source>
        <strain evidence="2 3">1H-GS9</strain>
    </source>
</reference>
<keyword evidence="1" id="KW-0472">Membrane</keyword>
<dbReference type="Pfam" id="PF11292">
    <property type="entry name" value="DUF3093"/>
    <property type="match status" value="1"/>
</dbReference>
<accession>A0ABY3WGN9</accession>
<name>A0ABY3WGN9_9ACTN</name>
<evidence type="ECO:0000313" key="2">
    <source>
        <dbReference type="EMBL" id="UNM11748.1"/>
    </source>
</evidence>
<dbReference type="InterPro" id="IPR021443">
    <property type="entry name" value="DUF3093"/>
</dbReference>
<keyword evidence="3" id="KW-1185">Reference proteome</keyword>
<keyword evidence="1" id="KW-0812">Transmembrane</keyword>
<keyword evidence="1" id="KW-1133">Transmembrane helix</keyword>
<dbReference type="Proteomes" id="UP000828924">
    <property type="component" value="Chromosome"/>
</dbReference>
<feature type="transmembrane region" description="Helical" evidence="1">
    <location>
        <begin position="52"/>
        <end position="72"/>
    </location>
</feature>
<gene>
    <name evidence="2" type="ORF">J4032_09490</name>
</gene>
<sequence>MPSSTTPPATPSGQPSVLRYDERLTAPRSWWLIAVMVALSGGLVLLPLGTVAMLAGLIGAGALAAVAVSSYGSARIRVVADSLVAGDARIPVSALGAPEVLTPEEARAWRSYKADPRAYMLLRSYVPTALRVPVTDPQDPTPYVYVSTRDPRSLAAALEAVQAG</sequence>
<dbReference type="RefSeq" id="WP_242330323.1">
    <property type="nucleotide sequence ID" value="NZ_CP071872.1"/>
</dbReference>
<proteinExistence type="predicted"/>